<keyword evidence="4" id="KW-1185">Reference proteome</keyword>
<dbReference type="Gene3D" id="3.30.70.1230">
    <property type="entry name" value="Nucleotide cyclase"/>
    <property type="match status" value="1"/>
</dbReference>
<dbReference type="PROSITE" id="PS50125">
    <property type="entry name" value="GUANYLATE_CYCLASE_2"/>
    <property type="match status" value="1"/>
</dbReference>
<protein>
    <submittedName>
        <fullName evidence="3">Guanylate cyclase</fullName>
    </submittedName>
</protein>
<feature type="domain" description="Guanylate cyclase" evidence="2">
    <location>
        <begin position="474"/>
        <end position="621"/>
    </location>
</feature>
<dbReference type="PANTHER" id="PTHR43081:SF1">
    <property type="entry name" value="ADENYLATE CYCLASE, TERMINAL-DIFFERENTIATION SPECIFIC"/>
    <property type="match status" value="1"/>
</dbReference>
<dbReference type="GO" id="GO:0004016">
    <property type="term" value="F:adenylate cyclase activity"/>
    <property type="evidence" value="ECO:0007669"/>
    <property type="project" value="UniProtKB-ARBA"/>
</dbReference>
<gene>
    <name evidence="3" type="ORF">So717_17590</name>
</gene>
<feature type="transmembrane region" description="Helical" evidence="1">
    <location>
        <begin position="12"/>
        <end position="33"/>
    </location>
</feature>
<evidence type="ECO:0000313" key="4">
    <source>
        <dbReference type="Proteomes" id="UP000436522"/>
    </source>
</evidence>
<reference evidence="3 4" key="1">
    <citation type="submission" date="2019-12" db="EMBL/GenBank/DDBJ databases">
        <title>Roseobacter cerasinus sp. nov., isolated from seawater around aquaculture.</title>
        <authorList>
            <person name="Muramatsu S."/>
            <person name="Takabe Y."/>
            <person name="Mori K."/>
            <person name="Takaichi S."/>
            <person name="Hanada S."/>
        </authorList>
    </citation>
    <scope>NUCLEOTIDE SEQUENCE [LARGE SCALE GENOMIC DNA]</scope>
    <source>
        <strain evidence="3 4">AI77</strain>
    </source>
</reference>
<evidence type="ECO:0000313" key="3">
    <source>
        <dbReference type="EMBL" id="GFE50006.1"/>
    </source>
</evidence>
<dbReference type="SUPFAM" id="SSF55073">
    <property type="entry name" value="Nucleotide cyclase"/>
    <property type="match status" value="1"/>
</dbReference>
<feature type="transmembrane region" description="Helical" evidence="1">
    <location>
        <begin position="415"/>
        <end position="432"/>
    </location>
</feature>
<organism evidence="3 4">
    <name type="scientific">Roseobacter cerasinus</name>
    <dbReference type="NCBI Taxonomy" id="2602289"/>
    <lineage>
        <taxon>Bacteria</taxon>
        <taxon>Pseudomonadati</taxon>
        <taxon>Pseudomonadota</taxon>
        <taxon>Alphaproteobacteria</taxon>
        <taxon>Rhodobacterales</taxon>
        <taxon>Roseobacteraceae</taxon>
        <taxon>Roseobacter</taxon>
    </lineage>
</organism>
<dbReference type="InterPro" id="IPR007890">
    <property type="entry name" value="CHASE2"/>
</dbReference>
<name>A0A640VUU9_9RHOB</name>
<dbReference type="PANTHER" id="PTHR43081">
    <property type="entry name" value="ADENYLATE CYCLASE, TERMINAL-DIFFERENTIATION SPECIFIC-RELATED"/>
    <property type="match status" value="1"/>
</dbReference>
<keyword evidence="1" id="KW-1133">Transmembrane helix</keyword>
<comment type="caution">
    <text evidence="3">The sequence shown here is derived from an EMBL/GenBank/DDBJ whole genome shotgun (WGS) entry which is preliminary data.</text>
</comment>
<feature type="transmembrane region" description="Helical" evidence="1">
    <location>
        <begin position="356"/>
        <end position="376"/>
    </location>
</feature>
<dbReference type="GO" id="GO:0006171">
    <property type="term" value="P:cAMP biosynthetic process"/>
    <property type="evidence" value="ECO:0007669"/>
    <property type="project" value="TreeGrafter"/>
</dbReference>
<feature type="transmembrane region" description="Helical" evidence="1">
    <location>
        <begin position="383"/>
        <end position="403"/>
    </location>
</feature>
<dbReference type="GO" id="GO:0035556">
    <property type="term" value="P:intracellular signal transduction"/>
    <property type="evidence" value="ECO:0007669"/>
    <property type="project" value="InterPro"/>
</dbReference>
<proteinExistence type="predicted"/>
<dbReference type="EMBL" id="BLIV01000003">
    <property type="protein sequence ID" value="GFE50006.1"/>
    <property type="molecule type" value="Genomic_DNA"/>
</dbReference>
<keyword evidence="1" id="KW-0812">Transmembrane</keyword>
<dbReference type="AlphaFoldDB" id="A0A640VUU9"/>
<dbReference type="SMART" id="SM01080">
    <property type="entry name" value="CHASE2"/>
    <property type="match status" value="1"/>
</dbReference>
<dbReference type="Pfam" id="PF00211">
    <property type="entry name" value="Guanylate_cyc"/>
    <property type="match status" value="1"/>
</dbReference>
<dbReference type="Pfam" id="PF05226">
    <property type="entry name" value="CHASE2"/>
    <property type="match status" value="1"/>
</dbReference>
<dbReference type="InterPro" id="IPR001054">
    <property type="entry name" value="A/G_cyclase"/>
</dbReference>
<dbReference type="Proteomes" id="UP000436522">
    <property type="component" value="Unassembled WGS sequence"/>
</dbReference>
<dbReference type="InterPro" id="IPR029787">
    <property type="entry name" value="Nucleotide_cyclase"/>
</dbReference>
<dbReference type="CDD" id="cd07302">
    <property type="entry name" value="CHD"/>
    <property type="match status" value="1"/>
</dbReference>
<accession>A0A640VUU9</accession>
<evidence type="ECO:0000256" key="1">
    <source>
        <dbReference type="SAM" id="Phobius"/>
    </source>
</evidence>
<sequence>MTGAMHQWFSRWVGWIRIVAVIGLLCGLTIRYGDPLPISMLRHASFDFYHQSKPRDLTSLPVSILDIDDRSIEEIGQWPWPRSQFADLVDRATAAGAIAIGFDIVFSEPDRLSPGQIAADNTDMPDELATQLTQLPDNDDLLAAAFARSRVIVGQTSVRTLAGNRREKREMALAPHALIGPDPMPYLTQFPDIVQNLPQLEANAAGRGMFSTRPDADGVYRRVPLVMAVQGQLRLGLAAEVLRVATGGAPFAVRTNEAGVEGIVLARQLVPTAQDGTVWPYLTPSSQSRYVAAADLLKDRLPGGRLAGHLVLVGTSAIGLEDFRATPLGVAMAGVEIHAQVLENIMAQTLLVRPNYAIAVELVVTFLLCLLVIIFAPALSARVLIVSSLVLMVSYVGTCWYLFYDKRILLDPSFPVLAMVLTTILISTVNYLREERRRREIRSAFGQYVSPDLVDRLSRDHGQLTLGGESRTLTLLFSDVRGFTAIAEEFRDDPEALTTLMNRFLTILSRAILEQKGTIDKFMGDAVMAFWNAPLDHDDHARAACRAALKMIANVEAFNAKRDAATKRRGMARKGGAARAHRLNVGIGINTGQCVVGNMGSDMRFDYTALGDPVNVASRLEGQSRYYGASIILGQATAREVMEDFAVLELDRITVVGKALPETIFALLGDDTLRQSSAFQAAFDRNAKMLAAYRAQDWDTAEAALPHLRTDFSALALPLDDYLDLYAERIAGLRLAPPGPDWDGVFASTKK</sequence>
<keyword evidence="1" id="KW-0472">Membrane</keyword>
<dbReference type="SMART" id="SM00044">
    <property type="entry name" value="CYCc"/>
    <property type="match status" value="1"/>
</dbReference>
<dbReference type="InterPro" id="IPR050697">
    <property type="entry name" value="Adenylyl/Guanylyl_Cyclase_3/4"/>
</dbReference>
<evidence type="ECO:0000259" key="2">
    <source>
        <dbReference type="PROSITE" id="PS50125"/>
    </source>
</evidence>